<dbReference type="Proteomes" id="UP000010798">
    <property type="component" value="Chromosome"/>
</dbReference>
<accession>L0DCB6</accession>
<gene>
    <name evidence="1" type="ordered locus">Sinac_1951</name>
</gene>
<keyword evidence="2" id="KW-1185">Reference proteome</keyword>
<dbReference type="STRING" id="886293.Sinac_1951"/>
<dbReference type="KEGG" id="saci:Sinac_1951"/>
<evidence type="ECO:0000313" key="2">
    <source>
        <dbReference type="Proteomes" id="UP000010798"/>
    </source>
</evidence>
<dbReference type="OrthoDB" id="292087at2"/>
<sequence length="73" mass="8168">MLSTVNSEDPLGRLESLLRALVERETIKDWYSTEEFGRVIGKAEFTVREHCRLGRLNARKRQSGMGGSSGLGD</sequence>
<dbReference type="AlphaFoldDB" id="L0DCB6"/>
<evidence type="ECO:0000313" key="1">
    <source>
        <dbReference type="EMBL" id="AGA26311.1"/>
    </source>
</evidence>
<organism evidence="1 2">
    <name type="scientific">Singulisphaera acidiphila (strain ATCC BAA-1392 / DSM 18658 / VKM B-2454 / MOB10)</name>
    <dbReference type="NCBI Taxonomy" id="886293"/>
    <lineage>
        <taxon>Bacteria</taxon>
        <taxon>Pseudomonadati</taxon>
        <taxon>Planctomycetota</taxon>
        <taxon>Planctomycetia</taxon>
        <taxon>Isosphaerales</taxon>
        <taxon>Isosphaeraceae</taxon>
        <taxon>Singulisphaera</taxon>
    </lineage>
</organism>
<protein>
    <submittedName>
        <fullName evidence="1">Uncharacterized protein</fullName>
    </submittedName>
</protein>
<reference evidence="1 2" key="1">
    <citation type="submission" date="2012-02" db="EMBL/GenBank/DDBJ databases">
        <title>Complete sequence of chromosome of Singulisphaera acidiphila DSM 18658.</title>
        <authorList>
            <consortium name="US DOE Joint Genome Institute (JGI-PGF)"/>
            <person name="Lucas S."/>
            <person name="Copeland A."/>
            <person name="Lapidus A."/>
            <person name="Glavina del Rio T."/>
            <person name="Dalin E."/>
            <person name="Tice H."/>
            <person name="Bruce D."/>
            <person name="Goodwin L."/>
            <person name="Pitluck S."/>
            <person name="Peters L."/>
            <person name="Ovchinnikova G."/>
            <person name="Chertkov O."/>
            <person name="Kyrpides N."/>
            <person name="Mavromatis K."/>
            <person name="Ivanova N."/>
            <person name="Brettin T."/>
            <person name="Detter J.C."/>
            <person name="Han C."/>
            <person name="Larimer F."/>
            <person name="Land M."/>
            <person name="Hauser L."/>
            <person name="Markowitz V."/>
            <person name="Cheng J.-F."/>
            <person name="Hugenholtz P."/>
            <person name="Woyke T."/>
            <person name="Wu D."/>
            <person name="Tindall B."/>
            <person name="Pomrenke H."/>
            <person name="Brambilla E."/>
            <person name="Klenk H.-P."/>
            <person name="Eisen J.A."/>
        </authorList>
    </citation>
    <scope>NUCLEOTIDE SEQUENCE [LARGE SCALE GENOMIC DNA]</scope>
    <source>
        <strain evidence="2">ATCC BAA-1392 / DSM 18658 / VKM B-2454 / MOB10</strain>
    </source>
</reference>
<dbReference type="EMBL" id="CP003364">
    <property type="protein sequence ID" value="AGA26311.1"/>
    <property type="molecule type" value="Genomic_DNA"/>
</dbReference>
<name>L0DCB6_SINAD</name>
<dbReference type="HOGENOM" id="CLU_2702805_0_0_0"/>
<proteinExistence type="predicted"/>